<dbReference type="InterPro" id="IPR028082">
    <property type="entry name" value="Peripla_BP_I"/>
</dbReference>
<organism evidence="6 7">
    <name type="scientific">Lederbergia galactosidilytica</name>
    <dbReference type="NCBI Taxonomy" id="217031"/>
    <lineage>
        <taxon>Bacteria</taxon>
        <taxon>Bacillati</taxon>
        <taxon>Bacillota</taxon>
        <taxon>Bacilli</taxon>
        <taxon>Bacillales</taxon>
        <taxon>Bacillaceae</taxon>
        <taxon>Lederbergia</taxon>
    </lineage>
</organism>
<dbReference type="PATRIC" id="fig|217031.4.peg.416"/>
<dbReference type="PANTHER" id="PTHR30146">
    <property type="entry name" value="LACI-RELATED TRANSCRIPTIONAL REPRESSOR"/>
    <property type="match status" value="1"/>
</dbReference>
<dbReference type="InterPro" id="IPR036388">
    <property type="entry name" value="WH-like_DNA-bd_sf"/>
</dbReference>
<gene>
    <name evidence="6" type="ORF">ACA29_01175</name>
</gene>
<dbReference type="CDD" id="cd06267">
    <property type="entry name" value="PBP1_LacI_sugar_binding-like"/>
    <property type="match status" value="1"/>
</dbReference>
<dbReference type="InterPro" id="IPR046335">
    <property type="entry name" value="LacI/GalR-like_sensor"/>
</dbReference>
<feature type="domain" description="HTH gntR-type" evidence="5">
    <location>
        <begin position="3"/>
        <end position="71"/>
    </location>
</feature>
<evidence type="ECO:0000313" key="7">
    <source>
        <dbReference type="Proteomes" id="UP000053881"/>
    </source>
</evidence>
<dbReference type="SUPFAM" id="SSF46785">
    <property type="entry name" value="Winged helix' DNA-binding domain"/>
    <property type="match status" value="1"/>
</dbReference>
<evidence type="ECO:0000313" key="6">
    <source>
        <dbReference type="EMBL" id="KRG17005.1"/>
    </source>
</evidence>
<dbReference type="SUPFAM" id="SSF53822">
    <property type="entry name" value="Periplasmic binding protein-like I"/>
    <property type="match status" value="1"/>
</dbReference>
<evidence type="ECO:0000256" key="3">
    <source>
        <dbReference type="ARBA" id="ARBA00023125"/>
    </source>
</evidence>
<dbReference type="GO" id="GO:0000976">
    <property type="term" value="F:transcription cis-regulatory region binding"/>
    <property type="evidence" value="ECO:0007669"/>
    <property type="project" value="TreeGrafter"/>
</dbReference>
<dbReference type="EMBL" id="LGPB01000014">
    <property type="protein sequence ID" value="KRG17005.1"/>
    <property type="molecule type" value="Genomic_DNA"/>
</dbReference>
<evidence type="ECO:0000256" key="1">
    <source>
        <dbReference type="ARBA" id="ARBA00022491"/>
    </source>
</evidence>
<name>A0A0Q9Y853_9BACI</name>
<keyword evidence="4" id="KW-0804">Transcription</keyword>
<keyword evidence="3" id="KW-0238">DNA-binding</keyword>
<dbReference type="AlphaFoldDB" id="A0A0Q9Y853"/>
<dbReference type="InterPro" id="IPR000524">
    <property type="entry name" value="Tscrpt_reg_HTH_GntR"/>
</dbReference>
<accession>A0A0Q9Y853</accession>
<dbReference type="CDD" id="cd07377">
    <property type="entry name" value="WHTH_GntR"/>
    <property type="match status" value="1"/>
</dbReference>
<dbReference type="Proteomes" id="UP000053881">
    <property type="component" value="Unassembled WGS sequence"/>
</dbReference>
<dbReference type="PROSITE" id="PS50949">
    <property type="entry name" value="HTH_GNTR"/>
    <property type="match status" value="1"/>
</dbReference>
<sequence length="383" mass="43095">MKIPLYKVIYEKILEQINGGVLAKGDKIPSEKELAEQFGVSRITSKKALDLLAQEQFIERIQGKGSFVADIYGQINNPSSPVKVGEQEIYVNTKPKIGLVISDFSDRFGSTLVKAIEKNVTARNGSLLIKITKENLEGEEKAIQDLLEAGISGIIILPIHGEHYNHKILELVLKKFPVVLVDRYLRGIQIASVVTDNFKATKEATEHLVSLGHQHIAYITAPYEGTTVLEDRLKGYQFAFTKHQLDLNLKYTFESMASDFVLQERCQSEFTSEVERMKQFIVNNPEITAFVVCRYGLAKILLHVIHLLGKKVPEDYSIICFDSPPTDISEPLFTHIAQNEENMGGKSVELLFNQIEGITEVVTEIIDFDIIEGRSTEKLKENI</sequence>
<dbReference type="Pfam" id="PF00392">
    <property type="entry name" value="GntR"/>
    <property type="match status" value="1"/>
</dbReference>
<dbReference type="SMART" id="SM00345">
    <property type="entry name" value="HTH_GNTR"/>
    <property type="match status" value="1"/>
</dbReference>
<keyword evidence="1" id="KW-0678">Repressor</keyword>
<dbReference type="PRINTS" id="PR00035">
    <property type="entry name" value="HTHGNTR"/>
</dbReference>
<proteinExistence type="predicted"/>
<dbReference type="PANTHER" id="PTHR30146:SF95">
    <property type="entry name" value="RIBOSE OPERON REPRESSOR"/>
    <property type="match status" value="1"/>
</dbReference>
<dbReference type="GO" id="GO:0003700">
    <property type="term" value="F:DNA-binding transcription factor activity"/>
    <property type="evidence" value="ECO:0007669"/>
    <property type="project" value="InterPro"/>
</dbReference>
<dbReference type="Gene3D" id="3.40.50.2300">
    <property type="match status" value="2"/>
</dbReference>
<reference evidence="6 7" key="1">
    <citation type="submission" date="2015-06" db="EMBL/GenBank/DDBJ databases">
        <title>Genome sequencing project of Bacillus galactosidilyticus PL133.</title>
        <authorList>
            <person name="Gaiero J."/>
            <person name="Nicol R."/>
            <person name="Habash M."/>
        </authorList>
    </citation>
    <scope>NUCLEOTIDE SEQUENCE [LARGE SCALE GENOMIC DNA]</scope>
    <source>
        <strain evidence="6 7">PL133</strain>
    </source>
</reference>
<protein>
    <recommendedName>
        <fullName evidence="5">HTH gntR-type domain-containing protein</fullName>
    </recommendedName>
</protein>
<dbReference type="Pfam" id="PF13377">
    <property type="entry name" value="Peripla_BP_3"/>
    <property type="match status" value="1"/>
</dbReference>
<evidence type="ECO:0000256" key="2">
    <source>
        <dbReference type="ARBA" id="ARBA00023015"/>
    </source>
</evidence>
<evidence type="ECO:0000256" key="4">
    <source>
        <dbReference type="ARBA" id="ARBA00023163"/>
    </source>
</evidence>
<evidence type="ECO:0000259" key="5">
    <source>
        <dbReference type="PROSITE" id="PS50949"/>
    </source>
</evidence>
<comment type="caution">
    <text evidence="6">The sequence shown here is derived from an EMBL/GenBank/DDBJ whole genome shotgun (WGS) entry which is preliminary data.</text>
</comment>
<keyword evidence="2" id="KW-0805">Transcription regulation</keyword>
<dbReference type="FunFam" id="1.10.10.10:FF:000079">
    <property type="entry name" value="GntR family transcriptional regulator"/>
    <property type="match status" value="1"/>
</dbReference>
<dbReference type="InterPro" id="IPR036390">
    <property type="entry name" value="WH_DNA-bd_sf"/>
</dbReference>
<dbReference type="Gene3D" id="1.10.10.10">
    <property type="entry name" value="Winged helix-like DNA-binding domain superfamily/Winged helix DNA-binding domain"/>
    <property type="match status" value="1"/>
</dbReference>